<keyword evidence="3" id="KW-1185">Reference proteome</keyword>
<proteinExistence type="predicted"/>
<comment type="caution">
    <text evidence="2">The sequence shown here is derived from an EMBL/GenBank/DDBJ whole genome shotgun (WGS) entry which is preliminary data.</text>
</comment>
<evidence type="ECO:0008006" key="4">
    <source>
        <dbReference type="Google" id="ProtNLM"/>
    </source>
</evidence>
<feature type="compositionally biased region" description="Low complexity" evidence="1">
    <location>
        <begin position="525"/>
        <end position="541"/>
    </location>
</feature>
<dbReference type="AlphaFoldDB" id="A0A545AEW8"/>
<dbReference type="Gene3D" id="1.25.40.10">
    <property type="entry name" value="Tetratricopeptide repeat domain"/>
    <property type="match status" value="1"/>
</dbReference>
<feature type="compositionally biased region" description="Polar residues" evidence="1">
    <location>
        <begin position="423"/>
        <end position="432"/>
    </location>
</feature>
<dbReference type="Proteomes" id="UP000317982">
    <property type="component" value="Unassembled WGS sequence"/>
</dbReference>
<feature type="compositionally biased region" description="Acidic residues" evidence="1">
    <location>
        <begin position="235"/>
        <end position="253"/>
    </location>
</feature>
<gene>
    <name evidence="2" type="ORF">FL583_37640</name>
</gene>
<dbReference type="OrthoDB" id="3215237at2"/>
<evidence type="ECO:0000256" key="1">
    <source>
        <dbReference type="SAM" id="MobiDB-lite"/>
    </source>
</evidence>
<feature type="compositionally biased region" description="Basic and acidic residues" evidence="1">
    <location>
        <begin position="563"/>
        <end position="581"/>
    </location>
</feature>
<feature type="compositionally biased region" description="Low complexity" evidence="1">
    <location>
        <begin position="433"/>
        <end position="476"/>
    </location>
</feature>
<feature type="region of interest" description="Disordered" evidence="1">
    <location>
        <begin position="379"/>
        <end position="595"/>
    </location>
</feature>
<feature type="region of interest" description="Disordered" evidence="1">
    <location>
        <begin position="231"/>
        <end position="253"/>
    </location>
</feature>
<dbReference type="SUPFAM" id="SSF48452">
    <property type="entry name" value="TPR-like"/>
    <property type="match status" value="1"/>
</dbReference>
<dbReference type="InterPro" id="IPR011990">
    <property type="entry name" value="TPR-like_helical_dom_sf"/>
</dbReference>
<dbReference type="InParanoid" id="A0A545AEW8"/>
<evidence type="ECO:0000313" key="3">
    <source>
        <dbReference type="Proteomes" id="UP000317982"/>
    </source>
</evidence>
<accession>A0A545AEW8</accession>
<organism evidence="2 3">
    <name type="scientific">Cryptosporangium phraense</name>
    <dbReference type="NCBI Taxonomy" id="2593070"/>
    <lineage>
        <taxon>Bacteria</taxon>
        <taxon>Bacillati</taxon>
        <taxon>Actinomycetota</taxon>
        <taxon>Actinomycetes</taxon>
        <taxon>Cryptosporangiales</taxon>
        <taxon>Cryptosporangiaceae</taxon>
        <taxon>Cryptosporangium</taxon>
    </lineage>
</organism>
<reference evidence="2 3" key="1">
    <citation type="submission" date="2019-07" db="EMBL/GenBank/DDBJ databases">
        <title>Cryptosporangium phraense sp. nov., isolated from plant litter.</title>
        <authorList>
            <person name="Suriyachadkun C."/>
        </authorList>
    </citation>
    <scope>NUCLEOTIDE SEQUENCE [LARGE SCALE GENOMIC DNA]</scope>
    <source>
        <strain evidence="2 3">A-T 5661</strain>
    </source>
</reference>
<feature type="compositionally biased region" description="Acidic residues" evidence="1">
    <location>
        <begin position="481"/>
        <end position="494"/>
    </location>
</feature>
<dbReference type="EMBL" id="VIRS01000053">
    <property type="protein sequence ID" value="TQS39871.1"/>
    <property type="molecule type" value="Genomic_DNA"/>
</dbReference>
<sequence length="595" mass="60566">MVGATGRTRPVGPDIPADIEVRDLDRDVRAELRALPKGAADTVARHLVAAGRFLDSDPDRALQHAQAARAQAGRIASVREAVGLAAYHAGEWKLAIGELRAYRRLTGSDVHMAVIADSERALGRPEKAIELAASPEAAQLDTETRVELLIVAAGARQDAGDLDGALATLDVPELRGNRPSSWLARLRYAYAELLLAAGRPDEAREWFVQSADADTDGDTDADERVLDLDGFLFTDDPDDDAPDAATNDDADEAPEAAAADLDDYADDDLDEDADDLADDDLADHAEIAATPLTETPAPAESAAAESAAAQAEAEAADTAAAKPAHAAAADAATASAADDPTVAPATGDAATPLAGDIAATSTAGATATSTADAADAVTAGAPDASTAGNDAATPKPAETLAAQPTGNDEPRSTAAHATDDTPRSSNLPTANRTPAAATDPAATEPASAAAADSAAGPSAGAPALDDSTPQAATTDPTARDDDWDDDEDIAELPTDEQLAVDEATPDAVFSDRTPRTNPEPPTTPTPHFAAPTFAAPDFSAPDLGAPDFTPPDFSAATPQPHDNPSDAPHDAPHDAPRDGSGEHPSNTDNPSPPNG</sequence>
<name>A0A545AEW8_9ACTN</name>
<evidence type="ECO:0000313" key="2">
    <source>
        <dbReference type="EMBL" id="TQS39871.1"/>
    </source>
</evidence>
<feature type="region of interest" description="Disordered" evidence="1">
    <location>
        <begin position="292"/>
        <end position="324"/>
    </location>
</feature>
<dbReference type="RefSeq" id="WP_142709700.1">
    <property type="nucleotide sequence ID" value="NZ_VIRS01000053.1"/>
</dbReference>
<protein>
    <recommendedName>
        <fullName evidence="4">Tetratricopeptide repeat protein</fullName>
    </recommendedName>
</protein>